<evidence type="ECO:0000256" key="6">
    <source>
        <dbReference type="ARBA" id="ARBA00023136"/>
    </source>
</evidence>
<keyword evidence="6" id="KW-0472">Membrane</keyword>
<dbReference type="GO" id="GO:0005829">
    <property type="term" value="C:cytosol"/>
    <property type="evidence" value="ECO:0007669"/>
    <property type="project" value="GOC"/>
</dbReference>
<accession>A0A2T9YJD3</accession>
<protein>
    <submittedName>
        <fullName evidence="11">Uncharacterized protein</fullName>
    </submittedName>
</protein>
<evidence type="ECO:0000313" key="11">
    <source>
        <dbReference type="EMBL" id="PVU92462.1"/>
    </source>
</evidence>
<evidence type="ECO:0000256" key="7">
    <source>
        <dbReference type="SAM" id="Coils"/>
    </source>
</evidence>
<dbReference type="OrthoDB" id="10261632at2759"/>
<comment type="caution">
    <text evidence="11">The sequence shown here is derived from an EMBL/GenBank/DDBJ whole genome shotgun (WGS) entry which is preliminary data.</text>
</comment>
<evidence type="ECO:0000256" key="1">
    <source>
        <dbReference type="ARBA" id="ARBA00004150"/>
    </source>
</evidence>
<keyword evidence="5" id="KW-0333">Golgi apparatus</keyword>
<evidence type="ECO:0000259" key="9">
    <source>
        <dbReference type="Pfam" id="PF04100"/>
    </source>
</evidence>
<dbReference type="Pfam" id="PF16854">
    <property type="entry name" value="VPS53_C"/>
    <property type="match status" value="1"/>
</dbReference>
<feature type="coiled-coil region" evidence="7">
    <location>
        <begin position="265"/>
        <end position="324"/>
    </location>
</feature>
<sequence>MESSLNQSPRQLLLAVLSELESFQTLIKNGYENCQLSHTKTDLDILTIKTTISELLTHHGVFLGTTPSNESVSKLESSIILAFERVLKDMKGVSARYMQEFNTMKSKDSFSKTKELKKTSESSSLLNSPQNPIYNSNNIQNESGLTLCSSKDMQNLNFQLFELVKKIEALIDPFRSPQDDGVDLEIGNITSDQEIAQNTQKKFSKILLAKITNTDAADYSAENDSLYPPSKISTDPLESTNFEVRQYIDSFFPDKLSPEAISTLSQNLKQKLKDANQELSALLLDKNNQSQQNQSRLLEIKSEIQNLQQNILSIKQKALETELAVSAITSDIKTLDYAKKNLTQAIIVFKKLQMLNTGIKQIQTLLPQKQYKEVIPLFDASTQLIKNFEDFVNVKEINTIKNSLHKLINEAQNLVLSEIQKGINVHGAIVGNVETLSNICLLAHSIGFSKRIIDHYVDIQLRSYQDIYQLKDDVSQLENISRRYSWLIRILRNYSDEHSSIFPAKWSVDLELCIKFCALTKAMIIEQLKNADKIDIDVMISALTSSIAFETQLDKKFDISKQVDETTGQILFLDFAGTKRDTFKSSISSVFGPYLFRYIAAEDKMYSELIHNSRNIDEDLAIFKIKDLFALSSSTELLYRYGVTIMDCIDKMHAICLIINTADYCVTSVKQLGEKMQEKIISEFYDQISFEKSHNCLMGAINDGVDSLVAISLELCNSGFSGQSKLTWANNSGVEDQLEYSLKLLQRIDEVGAEQLLLDFQPIKSTIMQLPQVKKTQGSESLQETFSSKANSIYVETVKKNSKYVESILKTLLAPIDDPVKFVNQYISLFPVPNLEVFEQLLLFKGVKGSGNIRKFAQILSNSTGNLDNWLSPTEDKKFDEILAARDNKADSASLSQIDTSKSDKINDISLNNSQKEKSTQPSSLKISALQKFGSFYLSPQFERTVKPTNPFDDSVSPELNTQSRSLKMQSYQTSEEMQNAQTHDSLQHNGIINQAFSRNVINSSSLNHTDNNSSVTSNDKNSIQSLSDNTQLSKSGIQTIFEQQLNSFSGEPKIETSDSSVANMEMISSPILSNIAANATATKNMINMNFKRIVSNIKTRKTT</sequence>
<dbReference type="GO" id="GO:0010008">
    <property type="term" value="C:endosome membrane"/>
    <property type="evidence" value="ECO:0007669"/>
    <property type="project" value="UniProtKB-SubCell"/>
</dbReference>
<feature type="region of interest" description="Disordered" evidence="8">
    <location>
        <begin position="947"/>
        <end position="973"/>
    </location>
</feature>
<dbReference type="AlphaFoldDB" id="A0A2T9YJD3"/>
<dbReference type="PANTHER" id="PTHR12820:SF0">
    <property type="entry name" value="VACUOLAR PROTEIN SORTING-ASSOCIATED PROTEIN 53 HOMOLOG"/>
    <property type="match status" value="1"/>
</dbReference>
<evidence type="ECO:0000256" key="2">
    <source>
        <dbReference type="ARBA" id="ARBA00004481"/>
    </source>
</evidence>
<feature type="domain" description="Vps53 C-terminal" evidence="10">
    <location>
        <begin position="754"/>
        <end position="847"/>
    </location>
</feature>
<comment type="similarity">
    <text evidence="3">Belongs to the VPS53 family.</text>
</comment>
<feature type="region of interest" description="Disordered" evidence="8">
    <location>
        <begin position="1004"/>
        <end position="1027"/>
    </location>
</feature>
<feature type="compositionally biased region" description="Polar residues" evidence="8">
    <location>
        <begin position="958"/>
        <end position="973"/>
    </location>
</feature>
<dbReference type="InterPro" id="IPR031745">
    <property type="entry name" value="Vps53_C"/>
</dbReference>
<keyword evidence="7" id="KW-0175">Coiled coil</keyword>
<dbReference type="STRING" id="133385.A0A2T9YJD3"/>
<dbReference type="EMBL" id="MBFR01000161">
    <property type="protein sequence ID" value="PVU92462.1"/>
    <property type="molecule type" value="Genomic_DNA"/>
</dbReference>
<dbReference type="GO" id="GO:0042147">
    <property type="term" value="P:retrograde transport, endosome to Golgi"/>
    <property type="evidence" value="ECO:0007669"/>
    <property type="project" value="InterPro"/>
</dbReference>
<gene>
    <name evidence="11" type="ORF">BB561_003823</name>
</gene>
<organism evidence="11 12">
    <name type="scientific">Smittium simulii</name>
    <dbReference type="NCBI Taxonomy" id="133385"/>
    <lineage>
        <taxon>Eukaryota</taxon>
        <taxon>Fungi</taxon>
        <taxon>Fungi incertae sedis</taxon>
        <taxon>Zoopagomycota</taxon>
        <taxon>Kickxellomycotina</taxon>
        <taxon>Harpellomycetes</taxon>
        <taxon>Harpellales</taxon>
        <taxon>Legeriomycetaceae</taxon>
        <taxon>Smittium</taxon>
    </lineage>
</organism>
<dbReference type="GO" id="GO:0000938">
    <property type="term" value="C:GARP complex"/>
    <property type="evidence" value="ECO:0007669"/>
    <property type="project" value="InterPro"/>
</dbReference>
<dbReference type="Pfam" id="PF04100">
    <property type="entry name" value="Vps53_N"/>
    <property type="match status" value="1"/>
</dbReference>
<proteinExistence type="inferred from homology"/>
<dbReference type="PANTHER" id="PTHR12820">
    <property type="entry name" value="VACUOLAR SORTING PROTEIN 53"/>
    <property type="match status" value="1"/>
</dbReference>
<evidence type="ECO:0000256" key="3">
    <source>
        <dbReference type="ARBA" id="ARBA00008628"/>
    </source>
</evidence>
<evidence type="ECO:0000259" key="10">
    <source>
        <dbReference type="Pfam" id="PF16854"/>
    </source>
</evidence>
<evidence type="ECO:0000313" key="12">
    <source>
        <dbReference type="Proteomes" id="UP000245383"/>
    </source>
</evidence>
<comment type="subcellular location">
    <subcellularLocation>
        <location evidence="2">Endosome membrane</location>
        <topology evidence="2">Peripheral membrane protein</topology>
    </subcellularLocation>
    <subcellularLocation>
        <location evidence="1">Golgi apparatus</location>
        <location evidence="1">trans-Golgi network membrane</location>
        <topology evidence="1">Peripheral membrane protein</topology>
    </subcellularLocation>
</comment>
<dbReference type="InterPro" id="IPR007234">
    <property type="entry name" value="Vps53_N"/>
</dbReference>
<evidence type="ECO:0000256" key="4">
    <source>
        <dbReference type="ARBA" id="ARBA00022753"/>
    </source>
</evidence>
<evidence type="ECO:0000256" key="5">
    <source>
        <dbReference type="ARBA" id="ARBA00023034"/>
    </source>
</evidence>
<evidence type="ECO:0000256" key="8">
    <source>
        <dbReference type="SAM" id="MobiDB-lite"/>
    </source>
</evidence>
<dbReference type="Proteomes" id="UP000245383">
    <property type="component" value="Unassembled WGS sequence"/>
</dbReference>
<keyword evidence="4" id="KW-0967">Endosome</keyword>
<name>A0A2T9YJD3_9FUNG</name>
<keyword evidence="12" id="KW-1185">Reference proteome</keyword>
<dbReference type="Gene3D" id="1.10.357.110">
    <property type="entry name" value="Vacuolar protein sorting-associated protein 53, C-terminus"/>
    <property type="match status" value="1"/>
</dbReference>
<reference evidence="11 12" key="1">
    <citation type="journal article" date="2018" name="MBio">
        <title>Comparative Genomics Reveals the Core Gene Toolbox for the Fungus-Insect Symbiosis.</title>
        <authorList>
            <person name="Wang Y."/>
            <person name="Stata M."/>
            <person name="Wang W."/>
            <person name="Stajich J.E."/>
            <person name="White M.M."/>
            <person name="Moncalvo J.M."/>
        </authorList>
    </citation>
    <scope>NUCLEOTIDE SEQUENCE [LARGE SCALE GENOMIC DNA]</scope>
    <source>
        <strain evidence="11 12">SWE-8-4</strain>
    </source>
</reference>
<dbReference type="InterPro" id="IPR038260">
    <property type="entry name" value="Vps53_C_sf"/>
</dbReference>
<feature type="domain" description="Vps53 N-terminal" evidence="9">
    <location>
        <begin position="241"/>
        <end position="612"/>
    </location>
</feature>
<dbReference type="InterPro" id="IPR039766">
    <property type="entry name" value="Vps53"/>
</dbReference>